<keyword evidence="4" id="KW-0378">Hydrolase</keyword>
<dbReference type="InterPro" id="IPR000629">
    <property type="entry name" value="RNA-helicase_DEAD-box_CS"/>
</dbReference>
<evidence type="ECO:0000256" key="1">
    <source>
        <dbReference type="ARBA" id="ARBA00004123"/>
    </source>
</evidence>
<evidence type="ECO:0000256" key="3">
    <source>
        <dbReference type="ARBA" id="ARBA00022741"/>
    </source>
</evidence>
<evidence type="ECO:0000313" key="15">
    <source>
        <dbReference type="Proteomes" id="UP000243723"/>
    </source>
</evidence>
<feature type="region of interest" description="Disordered" evidence="10">
    <location>
        <begin position="935"/>
        <end position="968"/>
    </location>
</feature>
<dbReference type="SUPFAM" id="SSF52540">
    <property type="entry name" value="P-loop containing nucleoside triphosphate hydrolases"/>
    <property type="match status" value="1"/>
</dbReference>
<name>A0A2P8A4S0_9PEZI</name>
<evidence type="ECO:0000256" key="5">
    <source>
        <dbReference type="ARBA" id="ARBA00022806"/>
    </source>
</evidence>
<feature type="compositionally biased region" description="Polar residues" evidence="10">
    <location>
        <begin position="197"/>
        <end position="212"/>
    </location>
</feature>
<feature type="domain" description="Helicase C-terminal" evidence="12">
    <location>
        <begin position="753"/>
        <end position="904"/>
    </location>
</feature>
<sequence length="1150" mass="127911">MTRYRSPPRGGDHRRDRRDYDRRDYRDDRRDPRRLTPPRDRDLISDRGNGRSGRLSRPDDYSPPRRDRSRDRKRERSPDRYRERERHGRDRSRERLRDDRSYRDDSRERKRLRRSDSIESRRRPDSRERRPTNRDRRDSNERLARGKDKEAEKRAEEEARAKAEDARKKADRQARVAEWKKKKEAELAAQAGARPASSGTDARSPNNVSSPAATPPGQGTPDEKPKQTDDEPPKPFAGKFDPKAIAKRAAEKKAKAEAEALGGSTKQINGTSLDKKPASNGTIGSSLKSTKSASKAISAGFGVTKTEDDDQTTDGGPAIDMGDDDANKRGLARIPMVDTGDDSIVEEQGEEDQDQGEFDEVNATEEELAAAARAAAEKRAAEAMEDVKPTGPTNGDTAMAEDEEEVDPLDAYMAELEDAPQRKSTNRSNRLLEPELGYSDDDGIMDAVGDEDEVAAKNKRKAKKEIPTVDHAKIEYEPFRKNFYTEPQELTEMTDEEVKSLRFELDDIKVQGANVPKPVQKFAQFGLGSQALDIIRGLGFEKPTCIQAQAIPAIMSGRDVIGVAKTGSGKTVAFLLPMFRHIKDQRPLENMEGPVGLILAPTRELATQIHKECKPYLKALKLRACCAYGGAPITEQIADLKRGAEIVVSTPGRLIDLLAANSGRVINLKRVTYIVMDEADRMFDMGFEPQVQKILSNIRPDKQCVLFSATFPRKMEGLARKELHKPVQITVGGRSTVPKEITQKVEIIKEEDKVKRLLGLIGEEFQSDDDKRALVFVERQETCDVLLAKLQRVGYPCVSVHGGREQIDRDQALDDFKAGNVPIMIATSVAARGLDVKQLTLVINFDVPSHLEDYVHRAGRTGRAGMTGTAVTFITQEQERHSLDIVKALKQSETPVPEDLQKMADEFDKKVKEGLAKRFGSGFGGHGLEKIEAQHNAEHARQRRAYGTDEQPEEEEDEEKKKTKPEDEEIKVYAKNEEQPAAPKNNSLVDVDSDVKVERTEKISLPVNTGGSRLDRAAAAAALINSRLGQQGTARAGASIDNRGPDAGEFHYKLEINDFPQKARWAVTNRTNVAKILESTGVSITTKGRFYKPGEEPAAGDLPKMNVLIEGDTEPQVISAVRELRRLLNEAVATDGGDARTSTGGRYTVV</sequence>
<accession>A0A2P8A4S0</accession>
<evidence type="ECO:0000256" key="10">
    <source>
        <dbReference type="SAM" id="MobiDB-lite"/>
    </source>
</evidence>
<feature type="domain" description="Helicase ATP-binding" evidence="11">
    <location>
        <begin position="551"/>
        <end position="729"/>
    </location>
</feature>
<feature type="compositionally biased region" description="Basic and acidic residues" evidence="10">
    <location>
        <begin position="10"/>
        <end position="49"/>
    </location>
</feature>
<comment type="catalytic activity">
    <reaction evidence="8">
        <text>ATP + H2O = ADP + phosphate + H(+)</text>
        <dbReference type="Rhea" id="RHEA:13065"/>
        <dbReference type="ChEBI" id="CHEBI:15377"/>
        <dbReference type="ChEBI" id="CHEBI:15378"/>
        <dbReference type="ChEBI" id="CHEBI:30616"/>
        <dbReference type="ChEBI" id="CHEBI:43474"/>
        <dbReference type="ChEBI" id="CHEBI:456216"/>
        <dbReference type="EC" id="3.6.4.13"/>
    </reaction>
</comment>
<dbReference type="EC" id="3.6.4.13" evidence="2"/>
<dbReference type="PROSITE" id="PS51194">
    <property type="entry name" value="HELICASE_CTER"/>
    <property type="match status" value="1"/>
</dbReference>
<dbReference type="PROSITE" id="PS51195">
    <property type="entry name" value="Q_MOTIF"/>
    <property type="match status" value="1"/>
</dbReference>
<dbReference type="GO" id="GO:0005634">
    <property type="term" value="C:nucleus"/>
    <property type="evidence" value="ECO:0007669"/>
    <property type="project" value="UniProtKB-SubCell"/>
</dbReference>
<evidence type="ECO:0000256" key="6">
    <source>
        <dbReference type="ARBA" id="ARBA00022840"/>
    </source>
</evidence>
<dbReference type="CDD" id="cd18787">
    <property type="entry name" value="SF2_C_DEAD"/>
    <property type="match status" value="1"/>
</dbReference>
<feature type="compositionally biased region" description="Basic and acidic residues" evidence="10">
    <location>
        <begin position="375"/>
        <end position="388"/>
    </location>
</feature>
<comment type="caution">
    <text evidence="14">The sequence shown here is derived from an EMBL/GenBank/DDBJ whole genome shotgun (WGS) entry which is preliminary data.</text>
</comment>
<keyword evidence="7" id="KW-0539">Nucleus</keyword>
<comment type="subcellular location">
    <subcellularLocation>
        <location evidence="1">Nucleus</location>
    </subcellularLocation>
</comment>
<evidence type="ECO:0000256" key="9">
    <source>
        <dbReference type="PROSITE-ProRule" id="PRU00552"/>
    </source>
</evidence>
<keyword evidence="15" id="KW-1185">Reference proteome</keyword>
<evidence type="ECO:0000256" key="7">
    <source>
        <dbReference type="ARBA" id="ARBA00023242"/>
    </source>
</evidence>
<dbReference type="EMBL" id="NHZQ01000067">
    <property type="protein sequence ID" value="PSK55464.1"/>
    <property type="molecule type" value="Genomic_DNA"/>
</dbReference>
<dbReference type="AlphaFoldDB" id="A0A2P8A4S0"/>
<evidence type="ECO:0000259" key="12">
    <source>
        <dbReference type="PROSITE" id="PS51194"/>
    </source>
</evidence>
<dbReference type="CDD" id="cd17953">
    <property type="entry name" value="DEADc_DDX46"/>
    <property type="match status" value="1"/>
</dbReference>
<dbReference type="Proteomes" id="UP000243723">
    <property type="component" value="Unassembled WGS sequence"/>
</dbReference>
<dbReference type="SMART" id="SM00487">
    <property type="entry name" value="DEXDc"/>
    <property type="match status" value="1"/>
</dbReference>
<feature type="compositionally biased region" description="Low complexity" evidence="10">
    <location>
        <begin position="187"/>
        <end position="196"/>
    </location>
</feature>
<dbReference type="Pfam" id="PF00271">
    <property type="entry name" value="Helicase_C"/>
    <property type="match status" value="1"/>
</dbReference>
<dbReference type="PROSITE" id="PS51192">
    <property type="entry name" value="HELICASE_ATP_BIND_1"/>
    <property type="match status" value="1"/>
</dbReference>
<dbReference type="GO" id="GO:0003676">
    <property type="term" value="F:nucleic acid binding"/>
    <property type="evidence" value="ECO:0007669"/>
    <property type="project" value="InterPro"/>
</dbReference>
<feature type="compositionally biased region" description="Basic and acidic residues" evidence="10">
    <location>
        <begin position="221"/>
        <end position="233"/>
    </location>
</feature>
<evidence type="ECO:0000259" key="11">
    <source>
        <dbReference type="PROSITE" id="PS51192"/>
    </source>
</evidence>
<dbReference type="GO" id="GO:0005524">
    <property type="term" value="F:ATP binding"/>
    <property type="evidence" value="ECO:0007669"/>
    <property type="project" value="UniProtKB-KW"/>
</dbReference>
<protein>
    <recommendedName>
        <fullName evidence="2">RNA helicase</fullName>
        <ecNumber evidence="2">3.6.4.13</ecNumber>
    </recommendedName>
</protein>
<feature type="region of interest" description="Disordered" evidence="10">
    <location>
        <begin position="1"/>
        <end position="443"/>
    </location>
</feature>
<feature type="short sequence motif" description="Q motif" evidence="9">
    <location>
        <begin position="520"/>
        <end position="548"/>
    </location>
</feature>
<dbReference type="Gene3D" id="3.40.50.300">
    <property type="entry name" value="P-loop containing nucleotide triphosphate hydrolases"/>
    <property type="match status" value="2"/>
</dbReference>
<gene>
    <name evidence="14" type="ORF">B9Z65_2853</name>
</gene>
<evidence type="ECO:0000256" key="8">
    <source>
        <dbReference type="ARBA" id="ARBA00047984"/>
    </source>
</evidence>
<keyword evidence="3" id="KW-0547">Nucleotide-binding</keyword>
<feature type="compositionally biased region" description="Basic and acidic residues" evidence="10">
    <location>
        <begin position="240"/>
        <end position="258"/>
    </location>
</feature>
<feature type="domain" description="DEAD-box RNA helicase Q" evidence="13">
    <location>
        <begin position="520"/>
        <end position="548"/>
    </location>
</feature>
<feature type="compositionally biased region" description="Basic and acidic residues" evidence="10">
    <location>
        <begin position="959"/>
        <end position="968"/>
    </location>
</feature>
<dbReference type="STRING" id="40998.A0A2P8A4S0"/>
<evidence type="ECO:0000259" key="13">
    <source>
        <dbReference type="PROSITE" id="PS51195"/>
    </source>
</evidence>
<dbReference type="InterPro" id="IPR014014">
    <property type="entry name" value="RNA_helicase_DEAD_Q_motif"/>
</dbReference>
<dbReference type="Pfam" id="PF00270">
    <property type="entry name" value="DEAD"/>
    <property type="match status" value="1"/>
</dbReference>
<dbReference type="InterPro" id="IPR011545">
    <property type="entry name" value="DEAD/DEAH_box_helicase_dom"/>
</dbReference>
<dbReference type="InterPro" id="IPR001650">
    <property type="entry name" value="Helicase_C-like"/>
</dbReference>
<evidence type="ECO:0000313" key="14">
    <source>
        <dbReference type="EMBL" id="PSK55464.1"/>
    </source>
</evidence>
<evidence type="ECO:0000256" key="2">
    <source>
        <dbReference type="ARBA" id="ARBA00012552"/>
    </source>
</evidence>
<dbReference type="SMART" id="SM00490">
    <property type="entry name" value="HELICc"/>
    <property type="match status" value="1"/>
</dbReference>
<reference evidence="14 15" key="1">
    <citation type="submission" date="2017-05" db="EMBL/GenBank/DDBJ databases">
        <title>Draft genome sequence of Elsinoe australis.</title>
        <authorList>
            <person name="Cheng Q."/>
        </authorList>
    </citation>
    <scope>NUCLEOTIDE SEQUENCE [LARGE SCALE GENOMIC DNA]</scope>
    <source>
        <strain evidence="14 15">NL1</strain>
    </source>
</reference>
<dbReference type="InterPro" id="IPR014001">
    <property type="entry name" value="Helicase_ATP-bd"/>
</dbReference>
<dbReference type="GO" id="GO:0016787">
    <property type="term" value="F:hydrolase activity"/>
    <property type="evidence" value="ECO:0007669"/>
    <property type="project" value="UniProtKB-KW"/>
</dbReference>
<organism evidence="14 15">
    <name type="scientific">Elsinoe australis</name>
    <dbReference type="NCBI Taxonomy" id="40998"/>
    <lineage>
        <taxon>Eukaryota</taxon>
        <taxon>Fungi</taxon>
        <taxon>Dikarya</taxon>
        <taxon>Ascomycota</taxon>
        <taxon>Pezizomycotina</taxon>
        <taxon>Dothideomycetes</taxon>
        <taxon>Dothideomycetidae</taxon>
        <taxon>Myriangiales</taxon>
        <taxon>Elsinoaceae</taxon>
        <taxon>Elsinoe</taxon>
    </lineage>
</organism>
<dbReference type="FunFam" id="3.40.50.300:FF:000008">
    <property type="entry name" value="ATP-dependent RNA helicase RhlB"/>
    <property type="match status" value="1"/>
</dbReference>
<evidence type="ECO:0000256" key="4">
    <source>
        <dbReference type="ARBA" id="ARBA00022801"/>
    </source>
</evidence>
<feature type="compositionally biased region" description="Basic and acidic residues" evidence="10">
    <location>
        <begin position="56"/>
        <end position="186"/>
    </location>
</feature>
<feature type="compositionally biased region" description="Acidic residues" evidence="10">
    <location>
        <begin position="399"/>
        <end position="408"/>
    </location>
</feature>
<dbReference type="PANTHER" id="PTHR47958">
    <property type="entry name" value="ATP-DEPENDENT RNA HELICASE DBP3"/>
    <property type="match status" value="1"/>
</dbReference>
<proteinExistence type="predicted"/>
<keyword evidence="6" id="KW-0067">ATP-binding</keyword>
<keyword evidence="5" id="KW-0347">Helicase</keyword>
<feature type="compositionally biased region" description="Low complexity" evidence="10">
    <location>
        <begin position="285"/>
        <end position="299"/>
    </location>
</feature>
<dbReference type="InterPro" id="IPR027417">
    <property type="entry name" value="P-loop_NTPase"/>
</dbReference>
<dbReference type="FunFam" id="3.40.50.300:FF:000079">
    <property type="entry name" value="probable ATP-dependent RNA helicase DDX17"/>
    <property type="match status" value="1"/>
</dbReference>
<feature type="compositionally biased region" description="Acidic residues" evidence="10">
    <location>
        <begin position="339"/>
        <end position="368"/>
    </location>
</feature>
<dbReference type="PROSITE" id="PS00039">
    <property type="entry name" value="DEAD_ATP_HELICASE"/>
    <property type="match status" value="1"/>
</dbReference>
<dbReference type="OrthoDB" id="196131at2759"/>
<dbReference type="GO" id="GO:0003724">
    <property type="term" value="F:RNA helicase activity"/>
    <property type="evidence" value="ECO:0007669"/>
    <property type="project" value="UniProtKB-EC"/>
</dbReference>